<dbReference type="SUPFAM" id="SSF52540">
    <property type="entry name" value="P-loop containing nucleoside triphosphate hydrolases"/>
    <property type="match status" value="1"/>
</dbReference>
<dbReference type="InterPro" id="IPR044974">
    <property type="entry name" value="Disease_R_plants"/>
</dbReference>
<dbReference type="GO" id="GO:0051707">
    <property type="term" value="P:response to other organism"/>
    <property type="evidence" value="ECO:0007669"/>
    <property type="project" value="UniProtKB-ARBA"/>
</dbReference>
<dbReference type="Gene3D" id="1.10.8.430">
    <property type="entry name" value="Helical domain of apoptotic protease-activating factors"/>
    <property type="match status" value="1"/>
</dbReference>
<dbReference type="InterPro" id="IPR003591">
    <property type="entry name" value="Leu-rich_rpt_typical-subtyp"/>
</dbReference>
<dbReference type="InterPro" id="IPR036390">
    <property type="entry name" value="WH_DNA-bd_sf"/>
</dbReference>
<dbReference type="PRINTS" id="PR00364">
    <property type="entry name" value="DISEASERSIST"/>
</dbReference>
<dbReference type="SMART" id="SM00255">
    <property type="entry name" value="TIR"/>
    <property type="match status" value="1"/>
</dbReference>
<dbReference type="PROSITE" id="PS50104">
    <property type="entry name" value="TIR"/>
    <property type="match status" value="1"/>
</dbReference>
<dbReference type="InterPro" id="IPR000157">
    <property type="entry name" value="TIR_dom"/>
</dbReference>
<accession>A0ABD3J194</accession>
<dbReference type="PANTHER" id="PTHR11017:SF570">
    <property type="entry name" value="DISEASE RESISTANCE PROTEIN (TIR-NBS CLASS)-RELATED"/>
    <property type="match status" value="1"/>
</dbReference>
<dbReference type="Proteomes" id="UP001634007">
    <property type="component" value="Unassembled WGS sequence"/>
</dbReference>
<keyword evidence="3" id="KW-0611">Plant defense</keyword>
<evidence type="ECO:0000313" key="6">
    <source>
        <dbReference type="Proteomes" id="UP001634007"/>
    </source>
</evidence>
<dbReference type="PANTHER" id="PTHR11017">
    <property type="entry name" value="LEUCINE-RICH REPEAT-CONTAINING PROTEIN"/>
    <property type="match status" value="1"/>
</dbReference>
<proteinExistence type="predicted"/>
<organism evidence="5 6">
    <name type="scientific">Eucalyptus globulus</name>
    <name type="common">Tasmanian blue gum</name>
    <dbReference type="NCBI Taxonomy" id="34317"/>
    <lineage>
        <taxon>Eukaryota</taxon>
        <taxon>Viridiplantae</taxon>
        <taxon>Streptophyta</taxon>
        <taxon>Embryophyta</taxon>
        <taxon>Tracheophyta</taxon>
        <taxon>Spermatophyta</taxon>
        <taxon>Magnoliopsida</taxon>
        <taxon>eudicotyledons</taxon>
        <taxon>Gunneridae</taxon>
        <taxon>Pentapetalae</taxon>
        <taxon>rosids</taxon>
        <taxon>malvids</taxon>
        <taxon>Myrtales</taxon>
        <taxon>Myrtaceae</taxon>
        <taxon>Myrtoideae</taxon>
        <taxon>Eucalypteae</taxon>
        <taxon>Eucalyptus</taxon>
    </lineage>
</organism>
<dbReference type="Pfam" id="PF00931">
    <property type="entry name" value="NB-ARC"/>
    <property type="match status" value="1"/>
</dbReference>
<dbReference type="InterPro" id="IPR002182">
    <property type="entry name" value="NB-ARC"/>
</dbReference>
<dbReference type="SMART" id="SM00369">
    <property type="entry name" value="LRR_TYP"/>
    <property type="match status" value="4"/>
</dbReference>
<gene>
    <name evidence="5" type="ORF">ACJRO7_033798</name>
</gene>
<dbReference type="InterPro" id="IPR027417">
    <property type="entry name" value="P-loop_NTPase"/>
</dbReference>
<feature type="domain" description="TIR" evidence="4">
    <location>
        <begin position="20"/>
        <end position="186"/>
    </location>
</feature>
<dbReference type="InterPro" id="IPR055414">
    <property type="entry name" value="LRR_R13L4/SHOC2-like"/>
</dbReference>
<dbReference type="EMBL" id="JBJKBG010000009">
    <property type="protein sequence ID" value="KAL3721367.1"/>
    <property type="molecule type" value="Genomic_DNA"/>
</dbReference>
<dbReference type="AlphaFoldDB" id="A0ABD3J194"/>
<dbReference type="InterPro" id="IPR058192">
    <property type="entry name" value="WHD_ROQ1-like"/>
</dbReference>
<dbReference type="Gene3D" id="3.40.50.300">
    <property type="entry name" value="P-loop containing nucleotide triphosphate hydrolases"/>
    <property type="match status" value="1"/>
</dbReference>
<evidence type="ECO:0000313" key="5">
    <source>
        <dbReference type="EMBL" id="KAL3721367.1"/>
    </source>
</evidence>
<comment type="caution">
    <text evidence="5">The sequence shown here is derived from an EMBL/GenBank/DDBJ whole genome shotgun (WGS) entry which is preliminary data.</text>
</comment>
<sequence length="1199" mass="137242">MMRKRDSSSGGGDGGETSRAEFEVFLSFRGSNTGLTFTDCLYHSMVRAWIRVFRDSEEIRIGEEIGGELLRAISSSKIYMPIFSRNYASSAWCLRELAYMLECWRNRTNDKMIIPIFYDVDPDDVKLKTGLYFEALEKHGDKFGCDQVQCWKKALIEVARIKGWHLKDQGHGKIINHIIDEVLTKLMKGKRNLPDHIVGFHDHVEAIINILDENSRDILCLVIHGMGGIGKTTLAGVVFNQISNQFRGCSFLSDVREFAEGGKIVELQHKLLSEILHLKSIEVYDFSMGISMIKERFHEKKILIVLDDVDKWDQLMKLVGNCDWFGLGSRIIITTRNINFLPIEEEENQENKVFHIYEMRELDPCYALQLFSKHAFRRDSPPVDYTDISHEIVAKTGGLPLALEVIGSSLYYKRKSIWKETLKKLNFVPKQEVLNKLKISYDMLEDDQREIFLDIACYFIGEEAIYPYYMWKASEFYPKCAILFLTRMSLIKIGDDDRLWMHNQLRDLGREIVRQEDVKMLENRSRLWLPKNALDVVQTRKGTDNVVALKLTRVFEEQSFTNDGFSKLPNLRLLELEGVGFAGDFKKFFSKVTWLSWHFCPLEFHATNLCFNNLVVLKLSNSDISEDWAGWGPCLANKNLKVIHITKCTTLRRTPDFSNCSNLKILVIKDCTHWLVVDSSISKLKFLKYLEVSGYSHWISEVCEEKDLDLFAVSSALGGLKSLSTLKIEGMHVRELHHSIGELVGLKYLSLVGCRMLRKLPNSIGDLKSLLELNLDDTGVTKLPDSIGHLKMLRKMSLAMTRLKELPNSIGELESLLELVLDQTDVPELPASIGNLKRLEFLHLSWSELRELSKAIWMLENLKVLNARGCQNLEGEIPSEIGGLSFLRMLDLSWTKIRRLPATMEHLSCLQELHLQSCDELEGLPELPRSLTTLVFSSKLSWIVPDLSNLTNLVCLDICGGTYQSSKFTQGYSKIEWIGRLHKLEFLKLSHADLTFPATAIDLALLSRLQVLYMCCGDTRVITRLPSSLIALSLGDVKSPIGRLLFSNQRNLYKLTLSRCCLREIHIDGVLWQLENLPRLSVVHCNSLVRLSSLSTLNGLQNLYVDYCPQLIEIQGLGELESLEYLLINKCDSMEQLPELSKLQNLRSLIVSNCESLQGLVNLRLPNTCDLTIQGCRRLDDFFGPYELYKQGVNTRWYF</sequence>
<dbReference type="Pfam" id="PF01582">
    <property type="entry name" value="TIR"/>
    <property type="match status" value="1"/>
</dbReference>
<dbReference type="SUPFAM" id="SSF52058">
    <property type="entry name" value="L domain-like"/>
    <property type="match status" value="2"/>
</dbReference>
<evidence type="ECO:0000256" key="3">
    <source>
        <dbReference type="ARBA" id="ARBA00022821"/>
    </source>
</evidence>
<keyword evidence="2" id="KW-0677">Repeat</keyword>
<dbReference type="SUPFAM" id="SSF52047">
    <property type="entry name" value="RNI-like"/>
    <property type="match status" value="1"/>
</dbReference>
<dbReference type="Pfam" id="PF23282">
    <property type="entry name" value="WHD_ROQ1"/>
    <property type="match status" value="1"/>
</dbReference>
<evidence type="ECO:0000256" key="1">
    <source>
        <dbReference type="ARBA" id="ARBA00022614"/>
    </source>
</evidence>
<dbReference type="Pfam" id="PF23598">
    <property type="entry name" value="LRR_14"/>
    <property type="match status" value="2"/>
</dbReference>
<keyword evidence="1" id="KW-0433">Leucine-rich repeat</keyword>
<dbReference type="Gene3D" id="3.80.10.10">
    <property type="entry name" value="Ribonuclease Inhibitor"/>
    <property type="match status" value="3"/>
</dbReference>
<dbReference type="GO" id="GO:0006952">
    <property type="term" value="P:defense response"/>
    <property type="evidence" value="ECO:0007669"/>
    <property type="project" value="UniProtKB-KW"/>
</dbReference>
<dbReference type="Gene3D" id="3.40.50.10140">
    <property type="entry name" value="Toll/interleukin-1 receptor homology (TIR) domain"/>
    <property type="match status" value="1"/>
</dbReference>
<keyword evidence="6" id="KW-1185">Reference proteome</keyword>
<name>A0ABD3J194_EUCGL</name>
<reference evidence="5 6" key="1">
    <citation type="submission" date="2024-11" db="EMBL/GenBank/DDBJ databases">
        <title>Chromosome-level genome assembly of Eucalyptus globulus Labill. provides insights into its genome evolution.</title>
        <authorList>
            <person name="Li X."/>
        </authorList>
    </citation>
    <scope>NUCLEOTIDE SEQUENCE [LARGE SCALE GENOMIC DNA]</scope>
    <source>
        <strain evidence="5">CL2024</strain>
        <tissue evidence="5">Fresh tender leaves</tissue>
    </source>
</reference>
<dbReference type="InterPro" id="IPR032675">
    <property type="entry name" value="LRR_dom_sf"/>
</dbReference>
<dbReference type="InterPro" id="IPR042197">
    <property type="entry name" value="Apaf_helical"/>
</dbReference>
<evidence type="ECO:0000256" key="2">
    <source>
        <dbReference type="ARBA" id="ARBA00022737"/>
    </source>
</evidence>
<dbReference type="InterPro" id="IPR035897">
    <property type="entry name" value="Toll_tir_struct_dom_sf"/>
</dbReference>
<protein>
    <recommendedName>
        <fullName evidence="4">TIR domain-containing protein</fullName>
    </recommendedName>
</protein>
<evidence type="ECO:0000259" key="4">
    <source>
        <dbReference type="PROSITE" id="PS50104"/>
    </source>
</evidence>
<dbReference type="SUPFAM" id="SSF46785">
    <property type="entry name" value="Winged helix' DNA-binding domain"/>
    <property type="match status" value="1"/>
</dbReference>
<dbReference type="SUPFAM" id="SSF52200">
    <property type="entry name" value="Toll/Interleukin receptor TIR domain"/>
    <property type="match status" value="1"/>
</dbReference>